<proteinExistence type="predicted"/>
<gene>
    <name evidence="1" type="ORF">LCGC14_1445740</name>
</gene>
<sequence length="59" mass="6927">MMNELWIEHSHDEAASSRNGLQLDGVELTRIKYLDIMGLFETCWITYGFEMQHGYGYPK</sequence>
<comment type="caution">
    <text evidence="1">The sequence shown here is derived from an EMBL/GenBank/DDBJ whole genome shotgun (WGS) entry which is preliminary data.</text>
</comment>
<dbReference type="EMBL" id="LAZR01009906">
    <property type="protein sequence ID" value="KKM69948.1"/>
    <property type="molecule type" value="Genomic_DNA"/>
</dbReference>
<dbReference type="AlphaFoldDB" id="A0A0F9JK08"/>
<name>A0A0F9JK08_9ZZZZ</name>
<reference evidence="1" key="1">
    <citation type="journal article" date="2015" name="Nature">
        <title>Complex archaea that bridge the gap between prokaryotes and eukaryotes.</title>
        <authorList>
            <person name="Spang A."/>
            <person name="Saw J.H."/>
            <person name="Jorgensen S.L."/>
            <person name="Zaremba-Niedzwiedzka K."/>
            <person name="Martijn J."/>
            <person name="Lind A.E."/>
            <person name="van Eijk R."/>
            <person name="Schleper C."/>
            <person name="Guy L."/>
            <person name="Ettema T.J."/>
        </authorList>
    </citation>
    <scope>NUCLEOTIDE SEQUENCE</scope>
</reference>
<accession>A0A0F9JK08</accession>
<evidence type="ECO:0000313" key="1">
    <source>
        <dbReference type="EMBL" id="KKM69948.1"/>
    </source>
</evidence>
<protein>
    <submittedName>
        <fullName evidence="1">Uncharacterized protein</fullName>
    </submittedName>
</protein>
<organism evidence="1">
    <name type="scientific">marine sediment metagenome</name>
    <dbReference type="NCBI Taxonomy" id="412755"/>
    <lineage>
        <taxon>unclassified sequences</taxon>
        <taxon>metagenomes</taxon>
        <taxon>ecological metagenomes</taxon>
    </lineage>
</organism>